<dbReference type="GO" id="GO:0016020">
    <property type="term" value="C:membrane"/>
    <property type="evidence" value="ECO:0007669"/>
    <property type="project" value="UniProtKB-SubCell"/>
</dbReference>
<evidence type="ECO:0000256" key="4">
    <source>
        <dbReference type="ARBA" id="ARBA00022692"/>
    </source>
</evidence>
<reference evidence="10" key="2">
    <citation type="submission" date="2008-12" db="EMBL/GenBank/DDBJ databases">
        <title>Improved gene annotation of the rice (Oryza sativa) genomes.</title>
        <authorList>
            <person name="Wang J."/>
            <person name="Li R."/>
            <person name="Fan W."/>
            <person name="Huang Q."/>
            <person name="Zhang J."/>
            <person name="Zhou Y."/>
            <person name="Hu Y."/>
            <person name="Zi S."/>
            <person name="Li J."/>
            <person name="Ni P."/>
            <person name="Zheng H."/>
            <person name="Zhang Y."/>
            <person name="Zhao M."/>
            <person name="Hao Q."/>
            <person name="McDermott J."/>
            <person name="Samudrala R."/>
            <person name="Kristiansen K."/>
            <person name="Wong G.K.-S."/>
        </authorList>
    </citation>
    <scope>NUCLEOTIDE SEQUENCE</scope>
</reference>
<evidence type="ECO:0000256" key="3">
    <source>
        <dbReference type="ARBA" id="ARBA00022448"/>
    </source>
</evidence>
<dbReference type="EMBL" id="CM000138">
    <property type="protein sequence ID" value="EEE54817.1"/>
    <property type="molecule type" value="Genomic_DNA"/>
</dbReference>
<feature type="transmembrane region" description="Helical" evidence="9">
    <location>
        <begin position="71"/>
        <end position="90"/>
    </location>
</feature>
<keyword evidence="6 9" id="KW-1133">Transmembrane helix</keyword>
<keyword evidence="8 9" id="KW-0472">Membrane</keyword>
<keyword evidence="5" id="KW-0653">Protein transport</keyword>
<sequence length="94" mass="11031">MATEHTIDMIRDSKRTMLETEDIGVFLLQDLHQQRGRLIHAHDILHNVDDNIGKSRRIIGAMVRRMDRNKWIIGFIIALLVLAILVILYFKFVH</sequence>
<dbReference type="GO" id="GO:0015031">
    <property type="term" value="P:protein transport"/>
    <property type="evidence" value="ECO:0007669"/>
    <property type="project" value="UniProtKB-KW"/>
</dbReference>
<accession>B9EXK4</accession>
<evidence type="ECO:0000256" key="2">
    <source>
        <dbReference type="ARBA" id="ARBA00006108"/>
    </source>
</evidence>
<organism evidence="10">
    <name type="scientific">Oryza sativa subsp. japonica</name>
    <name type="common">Rice</name>
    <dbReference type="NCBI Taxonomy" id="39947"/>
    <lineage>
        <taxon>Eukaryota</taxon>
        <taxon>Viridiplantae</taxon>
        <taxon>Streptophyta</taxon>
        <taxon>Embryophyta</taxon>
        <taxon>Tracheophyta</taxon>
        <taxon>Spermatophyta</taxon>
        <taxon>Magnoliopsida</taxon>
        <taxon>Liliopsida</taxon>
        <taxon>Poales</taxon>
        <taxon>Poaceae</taxon>
        <taxon>BOP clade</taxon>
        <taxon>Oryzoideae</taxon>
        <taxon>Oryzeae</taxon>
        <taxon>Oryzinae</taxon>
        <taxon>Oryza</taxon>
        <taxon>Oryza sativa</taxon>
    </lineage>
</organism>
<dbReference type="Proteomes" id="UP000007752">
    <property type="component" value="Chromosome 1"/>
</dbReference>
<evidence type="ECO:0000256" key="1">
    <source>
        <dbReference type="ARBA" id="ARBA00004211"/>
    </source>
</evidence>
<reference evidence="10" key="1">
    <citation type="journal article" date="2005" name="PLoS Biol.">
        <title>The genomes of Oryza sativa: a history of duplications.</title>
        <authorList>
            <person name="Yu J."/>
            <person name="Wang J."/>
            <person name="Lin W."/>
            <person name="Li S."/>
            <person name="Li H."/>
            <person name="Zhou J."/>
            <person name="Ni P."/>
            <person name="Dong W."/>
            <person name="Hu S."/>
            <person name="Zeng C."/>
            <person name="Zhang J."/>
            <person name="Zhang Y."/>
            <person name="Li R."/>
            <person name="Xu Z."/>
            <person name="Li S."/>
            <person name="Li X."/>
            <person name="Zheng H."/>
            <person name="Cong L."/>
            <person name="Lin L."/>
            <person name="Yin J."/>
            <person name="Geng J."/>
            <person name="Li G."/>
            <person name="Shi J."/>
            <person name="Liu J."/>
            <person name="Lv H."/>
            <person name="Li J."/>
            <person name="Wang J."/>
            <person name="Deng Y."/>
            <person name="Ran L."/>
            <person name="Shi X."/>
            <person name="Wang X."/>
            <person name="Wu Q."/>
            <person name="Li C."/>
            <person name="Ren X."/>
            <person name="Wang J."/>
            <person name="Wang X."/>
            <person name="Li D."/>
            <person name="Liu D."/>
            <person name="Zhang X."/>
            <person name="Ji Z."/>
            <person name="Zhao W."/>
            <person name="Sun Y."/>
            <person name="Zhang Z."/>
            <person name="Bao J."/>
            <person name="Han Y."/>
            <person name="Dong L."/>
            <person name="Ji J."/>
            <person name="Chen P."/>
            <person name="Wu S."/>
            <person name="Liu J."/>
            <person name="Xiao Y."/>
            <person name="Bu D."/>
            <person name="Tan J."/>
            <person name="Yang L."/>
            <person name="Ye C."/>
            <person name="Zhang J."/>
            <person name="Xu J."/>
            <person name="Zhou Y."/>
            <person name="Yu Y."/>
            <person name="Zhang B."/>
            <person name="Zhuang S."/>
            <person name="Wei H."/>
            <person name="Liu B."/>
            <person name="Lei M."/>
            <person name="Yu H."/>
            <person name="Li Y."/>
            <person name="Xu H."/>
            <person name="Wei S."/>
            <person name="He X."/>
            <person name="Fang L."/>
            <person name="Zhang Z."/>
            <person name="Zhang Y."/>
            <person name="Huang X."/>
            <person name="Su Z."/>
            <person name="Tong W."/>
            <person name="Li J."/>
            <person name="Tong Z."/>
            <person name="Li S."/>
            <person name="Ye J."/>
            <person name="Wang L."/>
            <person name="Fang L."/>
            <person name="Lei T."/>
            <person name="Chen C."/>
            <person name="Chen H."/>
            <person name="Xu Z."/>
            <person name="Li H."/>
            <person name="Huang H."/>
            <person name="Zhang F."/>
            <person name="Xu H."/>
            <person name="Li N."/>
            <person name="Zhao C."/>
            <person name="Li S."/>
            <person name="Dong L."/>
            <person name="Huang Y."/>
            <person name="Li L."/>
            <person name="Xi Y."/>
            <person name="Qi Q."/>
            <person name="Li W."/>
            <person name="Zhang B."/>
            <person name="Hu W."/>
            <person name="Zhang Y."/>
            <person name="Tian X."/>
            <person name="Jiao Y."/>
            <person name="Liang X."/>
            <person name="Jin J."/>
            <person name="Gao L."/>
            <person name="Zheng W."/>
            <person name="Hao B."/>
            <person name="Liu S."/>
            <person name="Wang W."/>
            <person name="Yuan L."/>
            <person name="Cao M."/>
            <person name="McDermott J."/>
            <person name="Samudrala R."/>
            <person name="Wang J."/>
            <person name="Wong G.K."/>
            <person name="Yang H."/>
        </authorList>
    </citation>
    <scope>NUCLEOTIDE SEQUENCE [LARGE SCALE GENOMIC DNA]</scope>
</reference>
<evidence type="ECO:0000256" key="7">
    <source>
        <dbReference type="ARBA" id="ARBA00023054"/>
    </source>
</evidence>
<gene>
    <name evidence="10" type="ORF">OsJ_02238</name>
</gene>
<dbReference type="CDD" id="cd15862">
    <property type="entry name" value="SNARE_Vti1"/>
    <property type="match status" value="1"/>
</dbReference>
<evidence type="ECO:0000256" key="8">
    <source>
        <dbReference type="ARBA" id="ARBA00023136"/>
    </source>
</evidence>
<dbReference type="FunFam" id="1.20.5.110:FF:000002">
    <property type="entry name" value="Vesicle transport through interaction with t-SNAREsB"/>
    <property type="match status" value="1"/>
</dbReference>
<dbReference type="GO" id="GO:0005737">
    <property type="term" value="C:cytoplasm"/>
    <property type="evidence" value="ECO:0007669"/>
    <property type="project" value="UniProtKB-ARBA"/>
</dbReference>
<keyword evidence="4 9" id="KW-0812">Transmembrane</keyword>
<evidence type="ECO:0000256" key="6">
    <source>
        <dbReference type="ARBA" id="ARBA00022989"/>
    </source>
</evidence>
<protein>
    <submittedName>
        <fullName evidence="10">Uncharacterized protein</fullName>
    </submittedName>
</protein>
<dbReference type="Pfam" id="PF12352">
    <property type="entry name" value="V-SNARE_C"/>
    <property type="match status" value="1"/>
</dbReference>
<comment type="similarity">
    <text evidence="2">Belongs to the VTI1 family.</text>
</comment>
<evidence type="ECO:0000256" key="9">
    <source>
        <dbReference type="SAM" id="Phobius"/>
    </source>
</evidence>
<evidence type="ECO:0000256" key="5">
    <source>
        <dbReference type="ARBA" id="ARBA00022927"/>
    </source>
</evidence>
<name>B9EXK4_ORYSJ</name>
<proteinExistence type="inferred from homology"/>
<dbReference type="PANTHER" id="PTHR21230">
    <property type="entry name" value="VESICLE TRANSPORT V-SNARE PROTEIN VTI1-RELATED"/>
    <property type="match status" value="1"/>
</dbReference>
<keyword evidence="7" id="KW-0175">Coiled coil</keyword>
<dbReference type="PANTHER" id="PTHR21230:SF31">
    <property type="entry name" value="OS01G0560200 PROTEIN"/>
    <property type="match status" value="1"/>
</dbReference>
<comment type="subcellular location">
    <subcellularLocation>
        <location evidence="1">Membrane</location>
        <topology evidence="1">Single-pass type IV membrane protein</topology>
    </subcellularLocation>
</comment>
<dbReference type="AlphaFoldDB" id="B9EXK4"/>
<dbReference type="Gene3D" id="1.20.5.110">
    <property type="match status" value="1"/>
</dbReference>
<dbReference type="SUPFAM" id="SSF58038">
    <property type="entry name" value="SNARE fusion complex"/>
    <property type="match status" value="1"/>
</dbReference>
<evidence type="ECO:0000313" key="10">
    <source>
        <dbReference type="EMBL" id="EEE54817.1"/>
    </source>
</evidence>
<keyword evidence="3" id="KW-0813">Transport</keyword>